<dbReference type="HAMAP" id="MF_02070">
    <property type="entry name" value="TagA_TarA"/>
    <property type="match status" value="1"/>
</dbReference>
<keyword evidence="7" id="KW-1185">Reference proteome</keyword>
<keyword evidence="3 5" id="KW-0777">Teichoic acid biosynthesis</keyword>
<comment type="function">
    <text evidence="5">Catalyzes the conversion of GlcNAc-PP-undecaprenol into ManNAc-GlcNAc-PP-undecaprenol, the first committed lipid intermediate in the de novo synthesis of teichoic acid.</text>
</comment>
<dbReference type="InterPro" id="IPR034714">
    <property type="entry name" value="TagA_TarA"/>
</dbReference>
<reference evidence="6 7" key="1">
    <citation type="submission" date="2019-07" db="EMBL/GenBank/DDBJ databases">
        <title>Genomic Encyclopedia of Type Strains, Phase I: the one thousand microbial genomes (KMG-I) project.</title>
        <authorList>
            <person name="Kyrpides N."/>
        </authorList>
    </citation>
    <scope>NUCLEOTIDE SEQUENCE [LARGE SCALE GENOMIC DNA]</scope>
    <source>
        <strain evidence="6 7">DSM 13558</strain>
    </source>
</reference>
<dbReference type="InterPro" id="IPR004629">
    <property type="entry name" value="WecG_TagA_CpsF"/>
</dbReference>
<proteinExistence type="inferred from homology"/>
<keyword evidence="2 5" id="KW-0808">Transferase</keyword>
<dbReference type="GO" id="GO:0019350">
    <property type="term" value="P:teichoic acid biosynthetic process"/>
    <property type="evidence" value="ECO:0007669"/>
    <property type="project" value="UniProtKB-UniRule"/>
</dbReference>
<evidence type="ECO:0000256" key="1">
    <source>
        <dbReference type="ARBA" id="ARBA00022676"/>
    </source>
</evidence>
<dbReference type="NCBIfam" id="TIGR00696">
    <property type="entry name" value="wecG_tagA_cpsF"/>
    <property type="match status" value="1"/>
</dbReference>
<dbReference type="PANTHER" id="PTHR34136:SF1">
    <property type="entry name" value="UDP-N-ACETYL-D-MANNOSAMINURONIC ACID TRANSFERASE"/>
    <property type="match status" value="1"/>
</dbReference>
<evidence type="ECO:0000256" key="5">
    <source>
        <dbReference type="HAMAP-Rule" id="MF_02070"/>
    </source>
</evidence>
<dbReference type="CDD" id="cd06533">
    <property type="entry name" value="Glyco_transf_WecG_TagA"/>
    <property type="match status" value="1"/>
</dbReference>
<gene>
    <name evidence="6" type="ORF">LY60_01741</name>
</gene>
<dbReference type="RefSeq" id="WP_145082390.1">
    <property type="nucleotide sequence ID" value="NZ_DAMBUX010000003.1"/>
</dbReference>
<keyword evidence="1 5" id="KW-0328">Glycosyltransferase</keyword>
<dbReference type="PANTHER" id="PTHR34136">
    <property type="match status" value="1"/>
</dbReference>
<keyword evidence="4 5" id="KW-0961">Cell wall biogenesis/degradation</keyword>
<evidence type="ECO:0000313" key="6">
    <source>
        <dbReference type="EMBL" id="TWH80479.1"/>
    </source>
</evidence>
<accession>A0A562JBE1</accession>
<comment type="similarity">
    <text evidence="5">Belongs to the glycosyltransferase 26 family. TagA/TarA subfamily.</text>
</comment>
<dbReference type="EC" id="2.4.1.187" evidence="5"/>
<comment type="caution">
    <text evidence="6">The sequence shown here is derived from an EMBL/GenBank/DDBJ whole genome shotgun (WGS) entry which is preliminary data.</text>
</comment>
<evidence type="ECO:0000256" key="3">
    <source>
        <dbReference type="ARBA" id="ARBA00022944"/>
    </source>
</evidence>
<dbReference type="GO" id="GO:0071555">
    <property type="term" value="P:cell wall organization"/>
    <property type="evidence" value="ECO:0007669"/>
    <property type="project" value="UniProtKB-KW"/>
</dbReference>
<dbReference type="OrthoDB" id="9771846at2"/>
<dbReference type="UniPathway" id="UPA00632"/>
<name>A0A562JBE1_9FIRM</name>
<comment type="pathway">
    <text evidence="5">Cell wall biogenesis; teichoic acid biosynthesis.</text>
</comment>
<protein>
    <recommendedName>
        <fullName evidence="5">N-acetylglucosaminyldiphosphoundecaprenol N-acetyl-beta-D-mannosaminyltransferase</fullName>
        <ecNumber evidence="5">2.4.1.187</ecNumber>
    </recommendedName>
    <alternativeName>
        <fullName evidence="5">N-acetylmannosaminyltransferase</fullName>
    </alternativeName>
    <alternativeName>
        <fullName evidence="5">UDP-N-acetylmannosamine transferase</fullName>
    </alternativeName>
    <alternativeName>
        <fullName evidence="5">UDP-N-acetylmannosamine:N-acetylglucosaminyl pyrophosphorylundecaprenol N-acetylmannosaminyltransferase</fullName>
    </alternativeName>
</protein>
<sequence length="255" mass="28619">MDKISIMGVRIDNQSMDEVMSTVADRLSKGEKYIIYTPNTEIVMMCQNDEEFLNYMNKSSINIPDGIGLVYASKIKKHPLKGKVAGFDLSMKLLELADKKGLKLYAVGGKPGIAETAMKNVHEKYPGIKIAGYHHGYFKGAHLGQGGHEEEQKVVDEINMHEPDILFVGFGAKKQEQWIEFNKDKLNAKIIIGNGGTIDVLAGNVKRAPDIYVNLGLEWLYRLIKEPKRISRQAVLPVFMLKVIFGNKNIVKEIK</sequence>
<dbReference type="GO" id="GO:0047244">
    <property type="term" value="F:N-acetylglucosaminyldiphosphoundecaprenol N-acetyl-beta-D-mannosaminyltransferase activity"/>
    <property type="evidence" value="ECO:0007669"/>
    <property type="project" value="UniProtKB-UniRule"/>
</dbReference>
<evidence type="ECO:0000256" key="4">
    <source>
        <dbReference type="ARBA" id="ARBA00023316"/>
    </source>
</evidence>
<evidence type="ECO:0000313" key="7">
    <source>
        <dbReference type="Proteomes" id="UP000315343"/>
    </source>
</evidence>
<dbReference type="Pfam" id="PF03808">
    <property type="entry name" value="Glyco_tran_WecG"/>
    <property type="match status" value="1"/>
</dbReference>
<dbReference type="AlphaFoldDB" id="A0A562JBE1"/>
<dbReference type="EMBL" id="VLKH01000004">
    <property type="protein sequence ID" value="TWH80479.1"/>
    <property type="molecule type" value="Genomic_DNA"/>
</dbReference>
<evidence type="ECO:0000256" key="2">
    <source>
        <dbReference type="ARBA" id="ARBA00022679"/>
    </source>
</evidence>
<comment type="catalytic activity">
    <reaction evidence="5">
        <text>UDP-N-acetyl-alpha-D-mannosamine + N-acetyl-alpha-D-glucosaminyl-di-trans,octa-cis-undecaprenyl diphosphate = N-acetyl-beta-D-mannosaminyl-(1-&gt;4)-N-acetyl-alpha-D-glucosaminyl di-trans,octa-cis-undecaprenyl diphosphate + UDP + H(+)</text>
        <dbReference type="Rhea" id="RHEA:16053"/>
        <dbReference type="ChEBI" id="CHEBI:15378"/>
        <dbReference type="ChEBI" id="CHEBI:58223"/>
        <dbReference type="ChEBI" id="CHEBI:62959"/>
        <dbReference type="ChEBI" id="CHEBI:68623"/>
        <dbReference type="ChEBI" id="CHEBI:132210"/>
        <dbReference type="EC" id="2.4.1.187"/>
    </reaction>
</comment>
<dbReference type="Proteomes" id="UP000315343">
    <property type="component" value="Unassembled WGS sequence"/>
</dbReference>
<organism evidence="6 7">
    <name type="scientific">Sedimentibacter saalensis</name>
    <dbReference type="NCBI Taxonomy" id="130788"/>
    <lineage>
        <taxon>Bacteria</taxon>
        <taxon>Bacillati</taxon>
        <taxon>Bacillota</taxon>
        <taxon>Tissierellia</taxon>
        <taxon>Sedimentibacter</taxon>
    </lineage>
</organism>